<organism evidence="2 3">
    <name type="scientific">Runella salmonicolor</name>
    <dbReference type="NCBI Taxonomy" id="2950278"/>
    <lineage>
        <taxon>Bacteria</taxon>
        <taxon>Pseudomonadati</taxon>
        <taxon>Bacteroidota</taxon>
        <taxon>Cytophagia</taxon>
        <taxon>Cytophagales</taxon>
        <taxon>Spirosomataceae</taxon>
        <taxon>Runella</taxon>
    </lineage>
</organism>
<dbReference type="RefSeq" id="WP_253532713.1">
    <property type="nucleotide sequence ID" value="NZ_JAMZEL010000017.1"/>
</dbReference>
<sequence>MNTQPLFNSYLSTKTVSSPAIHSIIIPNGNHQVVIQTDQLMCMEGCGNYTFLYTNDGKRYLVSKTLKSYAAILDDQMFLRVHKSWIINLKYLQEFCEYERSLKLRGGREIAISRRRIREVCEVLTPIVKCA</sequence>
<gene>
    <name evidence="2" type="ORF">NCI00_26630</name>
</gene>
<dbReference type="Pfam" id="PF04397">
    <property type="entry name" value="LytTR"/>
    <property type="match status" value="1"/>
</dbReference>
<feature type="domain" description="HTH LytTR-type" evidence="1">
    <location>
        <begin position="24"/>
        <end position="126"/>
    </location>
</feature>
<dbReference type="InterPro" id="IPR007492">
    <property type="entry name" value="LytTR_DNA-bd_dom"/>
</dbReference>
<evidence type="ECO:0000259" key="1">
    <source>
        <dbReference type="PROSITE" id="PS50930"/>
    </source>
</evidence>
<dbReference type="PANTHER" id="PTHR37299">
    <property type="entry name" value="TRANSCRIPTIONAL REGULATOR-RELATED"/>
    <property type="match status" value="1"/>
</dbReference>
<name>A0ABT1FWB3_9BACT</name>
<dbReference type="PANTHER" id="PTHR37299:SF1">
    <property type="entry name" value="STAGE 0 SPORULATION PROTEIN A HOMOLOG"/>
    <property type="match status" value="1"/>
</dbReference>
<evidence type="ECO:0000313" key="2">
    <source>
        <dbReference type="EMBL" id="MCP1386044.1"/>
    </source>
</evidence>
<dbReference type="PROSITE" id="PS50930">
    <property type="entry name" value="HTH_LYTTR"/>
    <property type="match status" value="1"/>
</dbReference>
<keyword evidence="3" id="KW-1185">Reference proteome</keyword>
<dbReference type="Proteomes" id="UP001204772">
    <property type="component" value="Unassembled WGS sequence"/>
</dbReference>
<protein>
    <submittedName>
        <fullName evidence="2">LytTR family transcriptional regulator</fullName>
    </submittedName>
</protein>
<dbReference type="EMBL" id="JAMZEL010000017">
    <property type="protein sequence ID" value="MCP1386044.1"/>
    <property type="molecule type" value="Genomic_DNA"/>
</dbReference>
<evidence type="ECO:0000313" key="3">
    <source>
        <dbReference type="Proteomes" id="UP001204772"/>
    </source>
</evidence>
<dbReference type="Gene3D" id="2.40.50.1020">
    <property type="entry name" value="LytTr DNA-binding domain"/>
    <property type="match status" value="1"/>
</dbReference>
<accession>A0ABT1FWB3</accession>
<proteinExistence type="predicted"/>
<comment type="caution">
    <text evidence="2">The sequence shown here is derived from an EMBL/GenBank/DDBJ whole genome shotgun (WGS) entry which is preliminary data.</text>
</comment>
<dbReference type="SMART" id="SM00850">
    <property type="entry name" value="LytTR"/>
    <property type="match status" value="1"/>
</dbReference>
<dbReference type="InterPro" id="IPR046947">
    <property type="entry name" value="LytR-like"/>
</dbReference>
<reference evidence="2 3" key="1">
    <citation type="submission" date="2022-06" db="EMBL/GenBank/DDBJ databases">
        <title>Runella sp. S5 genome sequencing.</title>
        <authorList>
            <person name="Park S."/>
        </authorList>
    </citation>
    <scope>NUCLEOTIDE SEQUENCE [LARGE SCALE GENOMIC DNA]</scope>
    <source>
        <strain evidence="2 3">S5</strain>
    </source>
</reference>